<accession>A0ACB6ZLM5</accession>
<evidence type="ECO:0000313" key="2">
    <source>
        <dbReference type="Proteomes" id="UP000886501"/>
    </source>
</evidence>
<keyword evidence="2" id="KW-1185">Reference proteome</keyword>
<proteinExistence type="predicted"/>
<sequence>VPPTPEEVKEQGNEAFKSKNYTKAIDLYTRAIGERRNEPSYLTNRAAAYMTLKRFKPALTDCQQAASLQTDSPSTKTLIRLARCQTALGSSAAALSTIRAVLDLEPTNSVALQLQTKISQLEDHQANYLAAMKKKEWTLARLALDQCLQGIEGEGGEIPIEWRIWRIELELARGNWDGANASANDALRLAPNSPDVVTSRGLVLFLSGKLPQALHHVQSALRLDPGHEAAMQLRKRIKEVERLKEEGNKSFKSGVLNDAIEKYTAAIERIGNKDEEAKGGQIRATLLSNRATTLVKLSKYDEALTDIEESIALYPRNFKALRTRARIHLHLENFEGSVADFKAALEQAKLEDSIAEVRSLQAELKKAEAALKRSKTKDYYKILGVARDCTEAEIKKAYRKESLIHHPDKGGDEEKFKLVAEAFTVLSDPQRRQRYDMGEEDSEYGGGSGGMGGMDPQDIADLFAQFGGGMPRGFGGGGFSGGFHGFHSHGDSRGGYPF</sequence>
<evidence type="ECO:0000313" key="1">
    <source>
        <dbReference type="EMBL" id="KAF9650720.1"/>
    </source>
</evidence>
<dbReference type="Proteomes" id="UP000886501">
    <property type="component" value="Unassembled WGS sequence"/>
</dbReference>
<reference evidence="1" key="1">
    <citation type="submission" date="2019-10" db="EMBL/GenBank/DDBJ databases">
        <authorList>
            <consortium name="DOE Joint Genome Institute"/>
            <person name="Kuo A."/>
            <person name="Miyauchi S."/>
            <person name="Kiss E."/>
            <person name="Drula E."/>
            <person name="Kohler A."/>
            <person name="Sanchez-Garcia M."/>
            <person name="Andreopoulos B."/>
            <person name="Barry K.W."/>
            <person name="Bonito G."/>
            <person name="Buee M."/>
            <person name="Carver A."/>
            <person name="Chen C."/>
            <person name="Cichocki N."/>
            <person name="Clum A."/>
            <person name="Culley D."/>
            <person name="Crous P.W."/>
            <person name="Fauchery L."/>
            <person name="Girlanda M."/>
            <person name="Hayes R."/>
            <person name="Keri Z."/>
            <person name="Labutti K."/>
            <person name="Lipzen A."/>
            <person name="Lombard V."/>
            <person name="Magnuson J."/>
            <person name="Maillard F."/>
            <person name="Morin E."/>
            <person name="Murat C."/>
            <person name="Nolan M."/>
            <person name="Ohm R."/>
            <person name="Pangilinan J."/>
            <person name="Pereira M."/>
            <person name="Perotto S."/>
            <person name="Peter M."/>
            <person name="Riley R."/>
            <person name="Sitrit Y."/>
            <person name="Stielow B."/>
            <person name="Szollosi G."/>
            <person name="Zifcakova L."/>
            <person name="Stursova M."/>
            <person name="Spatafora J.W."/>
            <person name="Tedersoo L."/>
            <person name="Vaario L.-M."/>
            <person name="Yamada A."/>
            <person name="Yan M."/>
            <person name="Wang P."/>
            <person name="Xu J."/>
            <person name="Bruns T."/>
            <person name="Baldrian P."/>
            <person name="Vilgalys R."/>
            <person name="Henrissat B."/>
            <person name="Grigoriev I.V."/>
            <person name="Hibbett D."/>
            <person name="Nagy L.G."/>
            <person name="Martin F.M."/>
        </authorList>
    </citation>
    <scope>NUCLEOTIDE SEQUENCE</scope>
    <source>
        <strain evidence="1">P2</strain>
    </source>
</reference>
<name>A0ACB6ZLM5_THEGA</name>
<reference evidence="1" key="2">
    <citation type="journal article" date="2020" name="Nat. Commun.">
        <title>Large-scale genome sequencing of mycorrhizal fungi provides insights into the early evolution of symbiotic traits.</title>
        <authorList>
            <person name="Miyauchi S."/>
            <person name="Kiss E."/>
            <person name="Kuo A."/>
            <person name="Drula E."/>
            <person name="Kohler A."/>
            <person name="Sanchez-Garcia M."/>
            <person name="Morin E."/>
            <person name="Andreopoulos B."/>
            <person name="Barry K.W."/>
            <person name="Bonito G."/>
            <person name="Buee M."/>
            <person name="Carver A."/>
            <person name="Chen C."/>
            <person name="Cichocki N."/>
            <person name="Clum A."/>
            <person name="Culley D."/>
            <person name="Crous P.W."/>
            <person name="Fauchery L."/>
            <person name="Girlanda M."/>
            <person name="Hayes R.D."/>
            <person name="Keri Z."/>
            <person name="LaButti K."/>
            <person name="Lipzen A."/>
            <person name="Lombard V."/>
            <person name="Magnuson J."/>
            <person name="Maillard F."/>
            <person name="Murat C."/>
            <person name="Nolan M."/>
            <person name="Ohm R.A."/>
            <person name="Pangilinan J."/>
            <person name="Pereira M.F."/>
            <person name="Perotto S."/>
            <person name="Peter M."/>
            <person name="Pfister S."/>
            <person name="Riley R."/>
            <person name="Sitrit Y."/>
            <person name="Stielow J.B."/>
            <person name="Szollosi G."/>
            <person name="Zifcakova L."/>
            <person name="Stursova M."/>
            <person name="Spatafora J.W."/>
            <person name="Tedersoo L."/>
            <person name="Vaario L.M."/>
            <person name="Yamada A."/>
            <person name="Yan M."/>
            <person name="Wang P."/>
            <person name="Xu J."/>
            <person name="Bruns T."/>
            <person name="Baldrian P."/>
            <person name="Vilgalys R."/>
            <person name="Dunand C."/>
            <person name="Henrissat B."/>
            <person name="Grigoriev I.V."/>
            <person name="Hibbett D."/>
            <person name="Nagy L.G."/>
            <person name="Martin F.M."/>
        </authorList>
    </citation>
    <scope>NUCLEOTIDE SEQUENCE</scope>
    <source>
        <strain evidence="1">P2</strain>
    </source>
</reference>
<protein>
    <submittedName>
        <fullName evidence="1">DnaJ-domain-containing protein</fullName>
    </submittedName>
</protein>
<gene>
    <name evidence="1" type="ORF">BDM02DRAFT_3092583</name>
</gene>
<dbReference type="EMBL" id="MU117982">
    <property type="protein sequence ID" value="KAF9650720.1"/>
    <property type="molecule type" value="Genomic_DNA"/>
</dbReference>
<organism evidence="1 2">
    <name type="scientific">Thelephora ganbajun</name>
    <name type="common">Ganba fungus</name>
    <dbReference type="NCBI Taxonomy" id="370292"/>
    <lineage>
        <taxon>Eukaryota</taxon>
        <taxon>Fungi</taxon>
        <taxon>Dikarya</taxon>
        <taxon>Basidiomycota</taxon>
        <taxon>Agaricomycotina</taxon>
        <taxon>Agaricomycetes</taxon>
        <taxon>Thelephorales</taxon>
        <taxon>Thelephoraceae</taxon>
        <taxon>Thelephora</taxon>
    </lineage>
</organism>
<comment type="caution">
    <text evidence="1">The sequence shown here is derived from an EMBL/GenBank/DDBJ whole genome shotgun (WGS) entry which is preliminary data.</text>
</comment>
<feature type="non-terminal residue" evidence="1">
    <location>
        <position position="1"/>
    </location>
</feature>